<comment type="caution">
    <text evidence="2">The sequence shown here is derived from an EMBL/GenBank/DDBJ whole genome shotgun (WGS) entry which is preliminary data.</text>
</comment>
<keyword evidence="3" id="KW-1185">Reference proteome</keyword>
<proteinExistence type="predicted"/>
<accession>A0A397HHP3</accession>
<gene>
    <name evidence="2" type="ORF">CDV56_106722</name>
</gene>
<dbReference type="VEuPathDB" id="FungiDB:CDV56_106722"/>
<dbReference type="RefSeq" id="XP_026615919.1">
    <property type="nucleotide sequence ID" value="XM_026760341.1"/>
</dbReference>
<sequence>MWELLYRCFPNVDKVAKMKVENINDLSNGITLLSSIHEEFGKFTIAFRPTDRQNVYELQMFRRCPPYLRGSLPPDKIVEFKQAPGAEHLKLPSSDLLECHWRLAEILNASGMAEIIDGYRREWEDIKTGAGSSLREDGKTDVGKMLSVAFWQHVAG</sequence>
<dbReference type="STRING" id="41047.A0A397HHP3"/>
<dbReference type="Pfam" id="PF13391">
    <property type="entry name" value="HNH_2"/>
    <property type="match status" value="1"/>
</dbReference>
<dbReference type="EMBL" id="NKHU02000056">
    <property type="protein sequence ID" value="RHZ60000.1"/>
    <property type="molecule type" value="Genomic_DNA"/>
</dbReference>
<organism evidence="2 3">
    <name type="scientific">Aspergillus thermomutatus</name>
    <name type="common">Neosartorya pseudofischeri</name>
    <dbReference type="NCBI Taxonomy" id="41047"/>
    <lineage>
        <taxon>Eukaryota</taxon>
        <taxon>Fungi</taxon>
        <taxon>Dikarya</taxon>
        <taxon>Ascomycota</taxon>
        <taxon>Pezizomycotina</taxon>
        <taxon>Eurotiomycetes</taxon>
        <taxon>Eurotiomycetidae</taxon>
        <taxon>Eurotiales</taxon>
        <taxon>Aspergillaceae</taxon>
        <taxon>Aspergillus</taxon>
        <taxon>Aspergillus subgen. Fumigati</taxon>
    </lineage>
</organism>
<evidence type="ECO:0000313" key="3">
    <source>
        <dbReference type="Proteomes" id="UP000215305"/>
    </source>
</evidence>
<feature type="domain" description="HNH nuclease" evidence="1">
    <location>
        <begin position="14"/>
        <end position="47"/>
    </location>
</feature>
<dbReference type="GeneID" id="38128696"/>
<dbReference type="InterPro" id="IPR003615">
    <property type="entry name" value="HNH_nuc"/>
</dbReference>
<name>A0A397HHP3_ASPTH</name>
<evidence type="ECO:0000313" key="2">
    <source>
        <dbReference type="EMBL" id="RHZ60000.1"/>
    </source>
</evidence>
<evidence type="ECO:0000259" key="1">
    <source>
        <dbReference type="Pfam" id="PF13391"/>
    </source>
</evidence>
<dbReference type="OrthoDB" id="2104739at2759"/>
<dbReference type="Proteomes" id="UP000215305">
    <property type="component" value="Unassembled WGS sequence"/>
</dbReference>
<reference evidence="2" key="1">
    <citation type="submission" date="2018-08" db="EMBL/GenBank/DDBJ databases">
        <title>Draft genome sequence of azole-resistant Aspergillus thermomutatus (Neosartorya pseudofischeri) strain HMR AF 39, isolated from a human nasal aspirate.</title>
        <authorList>
            <person name="Parent-Michaud M."/>
            <person name="Dufresne P.J."/>
            <person name="Fournier E."/>
            <person name="Martineau C."/>
            <person name="Moreira S."/>
            <person name="Perkins V."/>
            <person name="De Repentigny L."/>
            <person name="Dufresne S.F."/>
        </authorList>
    </citation>
    <scope>NUCLEOTIDE SEQUENCE [LARGE SCALE GENOMIC DNA]</scope>
    <source>
        <strain evidence="2">HMR AF 39</strain>
    </source>
</reference>
<dbReference type="AlphaFoldDB" id="A0A397HHP3"/>
<protein>
    <recommendedName>
        <fullName evidence="1">HNH nuclease domain-containing protein</fullName>
    </recommendedName>
</protein>